<feature type="transmembrane region" description="Helical" evidence="6">
    <location>
        <begin position="12"/>
        <end position="33"/>
    </location>
</feature>
<dbReference type="AlphaFoldDB" id="A0A941D9U7"/>
<feature type="transmembrane region" description="Helical" evidence="6">
    <location>
        <begin position="192"/>
        <end position="213"/>
    </location>
</feature>
<accession>A0A941D9U7</accession>
<dbReference type="InterPro" id="IPR037185">
    <property type="entry name" value="EmrE-like"/>
</dbReference>
<evidence type="ECO:0000313" key="8">
    <source>
        <dbReference type="EMBL" id="MBR7744196.1"/>
    </source>
</evidence>
<gene>
    <name evidence="8" type="ORF">KC207_12955</name>
</gene>
<keyword evidence="3 6" id="KW-0812">Transmembrane</keyword>
<keyword evidence="5 6" id="KW-0472">Membrane</keyword>
<dbReference type="Proteomes" id="UP000677016">
    <property type="component" value="Unassembled WGS sequence"/>
</dbReference>
<keyword evidence="4 6" id="KW-1133">Transmembrane helix</keyword>
<comment type="similarity">
    <text evidence="2">Belongs to the EamA transporter family.</text>
</comment>
<evidence type="ECO:0000259" key="7">
    <source>
        <dbReference type="Pfam" id="PF00892"/>
    </source>
</evidence>
<feature type="transmembrane region" description="Helical" evidence="6">
    <location>
        <begin position="225"/>
        <end position="245"/>
    </location>
</feature>
<feature type="transmembrane region" description="Helical" evidence="6">
    <location>
        <begin position="70"/>
        <end position="93"/>
    </location>
</feature>
<keyword evidence="9" id="KW-1185">Reference proteome</keyword>
<feature type="domain" description="EamA" evidence="7">
    <location>
        <begin position="16"/>
        <end position="144"/>
    </location>
</feature>
<dbReference type="EMBL" id="JAGSNF010000019">
    <property type="protein sequence ID" value="MBR7744196.1"/>
    <property type="molecule type" value="Genomic_DNA"/>
</dbReference>
<dbReference type="InterPro" id="IPR000620">
    <property type="entry name" value="EamA_dom"/>
</dbReference>
<evidence type="ECO:0000256" key="3">
    <source>
        <dbReference type="ARBA" id="ARBA00022692"/>
    </source>
</evidence>
<comment type="caution">
    <text evidence="8">The sequence shown here is derived from an EMBL/GenBank/DDBJ whole genome shotgun (WGS) entry which is preliminary data.</text>
</comment>
<feature type="transmembrane region" description="Helical" evidence="6">
    <location>
        <begin position="39"/>
        <end position="58"/>
    </location>
</feature>
<evidence type="ECO:0000256" key="6">
    <source>
        <dbReference type="SAM" id="Phobius"/>
    </source>
</evidence>
<evidence type="ECO:0000313" key="9">
    <source>
        <dbReference type="Proteomes" id="UP000677016"/>
    </source>
</evidence>
<reference evidence="8" key="1">
    <citation type="submission" date="2021-04" db="EMBL/GenBank/DDBJ databases">
        <title>Phycicoccus avicenniae sp. nov., a novel endophytic actinomycetes isolated from branch of Avicennia mariana.</title>
        <authorList>
            <person name="Tuo L."/>
        </authorList>
    </citation>
    <scope>NUCLEOTIDE SEQUENCE</scope>
    <source>
        <strain evidence="8">BSK3Z-2</strain>
    </source>
</reference>
<protein>
    <submittedName>
        <fullName evidence="8">DMT family transporter</fullName>
    </submittedName>
</protein>
<organism evidence="8 9">
    <name type="scientific">Phycicoccus avicenniae</name>
    <dbReference type="NCBI Taxonomy" id="2828860"/>
    <lineage>
        <taxon>Bacteria</taxon>
        <taxon>Bacillati</taxon>
        <taxon>Actinomycetota</taxon>
        <taxon>Actinomycetes</taxon>
        <taxon>Micrococcales</taxon>
        <taxon>Intrasporangiaceae</taxon>
        <taxon>Phycicoccus</taxon>
    </lineage>
</organism>
<dbReference type="PANTHER" id="PTHR32322">
    <property type="entry name" value="INNER MEMBRANE TRANSPORTER"/>
    <property type="match status" value="1"/>
</dbReference>
<dbReference type="SUPFAM" id="SSF103481">
    <property type="entry name" value="Multidrug resistance efflux transporter EmrE"/>
    <property type="match status" value="2"/>
</dbReference>
<dbReference type="Gene3D" id="1.10.3730.20">
    <property type="match status" value="1"/>
</dbReference>
<feature type="transmembrane region" description="Helical" evidence="6">
    <location>
        <begin position="281"/>
        <end position="300"/>
    </location>
</feature>
<dbReference type="RefSeq" id="WP_211603657.1">
    <property type="nucleotide sequence ID" value="NZ_JAGSNF010000019.1"/>
</dbReference>
<name>A0A941D9U7_9MICO</name>
<evidence type="ECO:0000256" key="1">
    <source>
        <dbReference type="ARBA" id="ARBA00004141"/>
    </source>
</evidence>
<feature type="domain" description="EamA" evidence="7">
    <location>
        <begin position="156"/>
        <end position="297"/>
    </location>
</feature>
<dbReference type="InterPro" id="IPR050638">
    <property type="entry name" value="AA-Vitamin_Transporters"/>
</dbReference>
<dbReference type="Pfam" id="PF00892">
    <property type="entry name" value="EamA"/>
    <property type="match status" value="2"/>
</dbReference>
<dbReference type="PANTHER" id="PTHR32322:SF2">
    <property type="entry name" value="EAMA DOMAIN-CONTAINING PROTEIN"/>
    <property type="match status" value="1"/>
</dbReference>
<feature type="transmembrane region" description="Helical" evidence="6">
    <location>
        <begin position="151"/>
        <end position="172"/>
    </location>
</feature>
<evidence type="ECO:0000256" key="5">
    <source>
        <dbReference type="ARBA" id="ARBA00023136"/>
    </source>
</evidence>
<dbReference type="GO" id="GO:0016020">
    <property type="term" value="C:membrane"/>
    <property type="evidence" value="ECO:0007669"/>
    <property type="project" value="UniProtKB-SubCell"/>
</dbReference>
<proteinExistence type="inferred from homology"/>
<feature type="transmembrane region" description="Helical" evidence="6">
    <location>
        <begin position="257"/>
        <end position="275"/>
    </location>
</feature>
<feature type="transmembrane region" description="Helical" evidence="6">
    <location>
        <begin position="128"/>
        <end position="145"/>
    </location>
</feature>
<comment type="subcellular location">
    <subcellularLocation>
        <location evidence="1">Membrane</location>
        <topology evidence="1">Multi-pass membrane protein</topology>
    </subcellularLocation>
</comment>
<sequence length="318" mass="32296">MTTPLPTRALPVVPAAAFVLVWCSGYIAGPAAVEALEPFTSLTVRFVLAALVTAVLARRLRGPMRLRGAVLGRVAVVGLAMNGAVFALMYLAFDAGMGATLASLLHALSPVLTALLAGVVLHERLTRVQVAGFVLGVVGVVLVLGPDVDEAGGPVGVVLGLLSLLALSLGTLGQRWYGAGVRDVDTAPPDPWWAATVQFAVCVPPLGLLAVLLEGVHSVPDVRLGVVSVLWLALVNSVAGLLLLGSLVRSGGAGASASLFFVCPPVTAVLAFLFFGDTLGVREVAGILVATVGVAVATGVGRRSRADVENVPSAPSQG</sequence>
<evidence type="ECO:0000256" key="4">
    <source>
        <dbReference type="ARBA" id="ARBA00022989"/>
    </source>
</evidence>
<feature type="transmembrane region" description="Helical" evidence="6">
    <location>
        <begin position="99"/>
        <end position="121"/>
    </location>
</feature>
<evidence type="ECO:0000256" key="2">
    <source>
        <dbReference type="ARBA" id="ARBA00007362"/>
    </source>
</evidence>